<sequence length="349" mass="37408">MNDECADAYADLTRTYVLVGDELALIAIASLGRDLVADEIPIEEIAGLHEVAMLGLLESCPTAMNEESVHRASTCLAELMMSFSGAFRERTELLEREKALEQERVERDRQRRESLGQFVGGVAHEINNLLQPIQGLAELALEDHDENSEISQSLRTILDCAVQAAAIVRGILTYVRQQTPVPQPIRLGYVVERCVGFLRAVTLPGLSIEVSIANHDALVIGDDSEFTQILMNLVNNAFHAMNYSGTVGIRVDLLAASGGVEMPNGNEQAPHARLTVTDQGCGMTDDVLAHAFDPFFTTKGPGEGTGLGLAIVRGIVRSWGGEVVIDTAPGKGTSIIILLPLIAAPAASA</sequence>
<dbReference type="PANTHER" id="PTHR43065">
    <property type="entry name" value="SENSOR HISTIDINE KINASE"/>
    <property type="match status" value="1"/>
</dbReference>
<dbReference type="SMART" id="SM00387">
    <property type="entry name" value="HATPase_c"/>
    <property type="match status" value="1"/>
</dbReference>
<protein>
    <recommendedName>
        <fullName evidence="2">histidine kinase</fullName>
        <ecNumber evidence="2">2.7.13.3</ecNumber>
    </recommendedName>
</protein>
<dbReference type="AlphaFoldDB" id="H8FVH3"/>
<keyword evidence="11" id="KW-1185">Reference proteome</keyword>
<proteinExistence type="predicted"/>
<dbReference type="Gene3D" id="1.10.287.130">
    <property type="match status" value="1"/>
</dbReference>
<feature type="domain" description="Histidine kinase" evidence="9">
    <location>
        <begin position="121"/>
        <end position="343"/>
    </location>
</feature>
<dbReference type="RefSeq" id="WP_002730041.1">
    <property type="nucleotide sequence ID" value="NZ_CAHP01000032.1"/>
</dbReference>
<dbReference type="EMBL" id="CAHP01000032">
    <property type="protein sequence ID" value="CCG42361.1"/>
    <property type="molecule type" value="Genomic_DNA"/>
</dbReference>
<dbReference type="EC" id="2.7.13.3" evidence="2"/>
<dbReference type="Gene3D" id="3.30.565.10">
    <property type="entry name" value="Histidine kinase-like ATPase, C-terminal domain"/>
    <property type="match status" value="1"/>
</dbReference>
<evidence type="ECO:0000259" key="9">
    <source>
        <dbReference type="PROSITE" id="PS50109"/>
    </source>
</evidence>
<dbReference type="InterPro" id="IPR014787">
    <property type="entry name" value="PSer_Pase_RsbU_N"/>
</dbReference>
<name>H8FVH3_MAGML</name>
<reference evidence="10 11" key="1">
    <citation type="journal article" date="2012" name="J. Bacteriol.">
        <title>Draft Genome Sequence of the Purple Photosynthetic Bacterium Phaeospirillum molischianum DSM120, a Particularly Versatile Bacterium.</title>
        <authorList>
            <person name="Duquesne K."/>
            <person name="Prima V."/>
            <person name="Ji B."/>
            <person name="Rouy Z."/>
            <person name="Medigue C."/>
            <person name="Talla E."/>
            <person name="Sturgis J.N."/>
        </authorList>
    </citation>
    <scope>NUCLEOTIDE SEQUENCE [LARGE SCALE GENOMIC DNA]</scope>
    <source>
        <strain evidence="11">DSM120</strain>
    </source>
</reference>
<keyword evidence="4 10" id="KW-0808">Transferase</keyword>
<dbReference type="CDD" id="cd00082">
    <property type="entry name" value="HisKA"/>
    <property type="match status" value="1"/>
</dbReference>
<evidence type="ECO:0000313" key="11">
    <source>
        <dbReference type="Proteomes" id="UP000004169"/>
    </source>
</evidence>
<gene>
    <name evidence="10" type="ORF">PHAMO_380029</name>
</gene>
<evidence type="ECO:0000256" key="6">
    <source>
        <dbReference type="ARBA" id="ARBA00022777"/>
    </source>
</evidence>
<dbReference type="PROSITE" id="PS50109">
    <property type="entry name" value="HIS_KIN"/>
    <property type="match status" value="1"/>
</dbReference>
<keyword evidence="7" id="KW-0067">ATP-binding</keyword>
<dbReference type="OrthoDB" id="489241at2"/>
<organism evidence="10 11">
    <name type="scientific">Magnetospirillum molischianum DSM 120</name>
    <dbReference type="NCBI Taxonomy" id="1150626"/>
    <lineage>
        <taxon>Bacteria</taxon>
        <taxon>Pseudomonadati</taxon>
        <taxon>Pseudomonadota</taxon>
        <taxon>Alphaproteobacteria</taxon>
        <taxon>Rhodospirillales</taxon>
        <taxon>Rhodospirillaceae</taxon>
        <taxon>Magnetospirillum</taxon>
    </lineage>
</organism>
<keyword evidence="8" id="KW-0902">Two-component regulatory system</keyword>
<evidence type="ECO:0000256" key="2">
    <source>
        <dbReference type="ARBA" id="ARBA00012438"/>
    </source>
</evidence>
<evidence type="ECO:0000313" key="10">
    <source>
        <dbReference type="EMBL" id="CCG42361.1"/>
    </source>
</evidence>
<dbReference type="PANTHER" id="PTHR43065:SF46">
    <property type="entry name" value="C4-DICARBOXYLATE TRANSPORT SENSOR PROTEIN DCTB"/>
    <property type="match status" value="1"/>
</dbReference>
<evidence type="ECO:0000256" key="7">
    <source>
        <dbReference type="ARBA" id="ARBA00022840"/>
    </source>
</evidence>
<dbReference type="Pfam" id="PF02518">
    <property type="entry name" value="HATPase_c"/>
    <property type="match status" value="1"/>
</dbReference>
<evidence type="ECO:0000256" key="1">
    <source>
        <dbReference type="ARBA" id="ARBA00000085"/>
    </source>
</evidence>
<dbReference type="eggNOG" id="COG4191">
    <property type="taxonomic scope" value="Bacteria"/>
</dbReference>
<evidence type="ECO:0000256" key="8">
    <source>
        <dbReference type="ARBA" id="ARBA00023012"/>
    </source>
</evidence>
<dbReference type="STRING" id="1150626.PHAMO_380029"/>
<dbReference type="GO" id="GO:0005524">
    <property type="term" value="F:ATP binding"/>
    <property type="evidence" value="ECO:0007669"/>
    <property type="project" value="UniProtKB-KW"/>
</dbReference>
<evidence type="ECO:0000256" key="5">
    <source>
        <dbReference type="ARBA" id="ARBA00022741"/>
    </source>
</evidence>
<keyword evidence="5" id="KW-0547">Nucleotide-binding</keyword>
<dbReference type="InterPro" id="IPR036097">
    <property type="entry name" value="HisK_dim/P_sf"/>
</dbReference>
<comment type="catalytic activity">
    <reaction evidence="1">
        <text>ATP + protein L-histidine = ADP + protein N-phospho-L-histidine.</text>
        <dbReference type="EC" id="2.7.13.3"/>
    </reaction>
</comment>
<dbReference type="Proteomes" id="UP000004169">
    <property type="component" value="Unassembled WGS sequence"/>
</dbReference>
<comment type="caution">
    <text evidence="10">The sequence shown here is derived from an EMBL/GenBank/DDBJ whole genome shotgun (WGS) entry which is preliminary data.</text>
</comment>
<dbReference type="InterPro" id="IPR004358">
    <property type="entry name" value="Sig_transdc_His_kin-like_C"/>
</dbReference>
<dbReference type="SMART" id="SM00388">
    <property type="entry name" value="HisKA"/>
    <property type="match status" value="1"/>
</dbReference>
<dbReference type="GO" id="GO:0000155">
    <property type="term" value="F:phosphorelay sensor kinase activity"/>
    <property type="evidence" value="ECO:0007669"/>
    <property type="project" value="InterPro"/>
</dbReference>
<dbReference type="Pfam" id="PF08673">
    <property type="entry name" value="RsbU_N"/>
    <property type="match status" value="1"/>
</dbReference>
<dbReference type="PRINTS" id="PR00344">
    <property type="entry name" value="BCTRLSENSOR"/>
</dbReference>
<accession>H8FVH3</accession>
<dbReference type="Gene3D" id="1.10.1240.30">
    <property type="entry name" value="KaiA/RbsU domain"/>
    <property type="match status" value="1"/>
</dbReference>
<dbReference type="SUPFAM" id="SSF47384">
    <property type="entry name" value="Homodimeric domain of signal transducing histidine kinase"/>
    <property type="match status" value="1"/>
</dbReference>
<dbReference type="Pfam" id="PF00512">
    <property type="entry name" value="HisKA"/>
    <property type="match status" value="1"/>
</dbReference>
<evidence type="ECO:0000256" key="3">
    <source>
        <dbReference type="ARBA" id="ARBA00022553"/>
    </source>
</evidence>
<dbReference type="SUPFAM" id="SSF55874">
    <property type="entry name" value="ATPase domain of HSP90 chaperone/DNA topoisomerase II/histidine kinase"/>
    <property type="match status" value="1"/>
</dbReference>
<keyword evidence="6 10" id="KW-0418">Kinase</keyword>
<dbReference type="InterPro" id="IPR003661">
    <property type="entry name" value="HisK_dim/P_dom"/>
</dbReference>
<dbReference type="InterPro" id="IPR003594">
    <property type="entry name" value="HATPase_dom"/>
</dbReference>
<dbReference type="InterPro" id="IPR017944">
    <property type="entry name" value="KaiA/RbsU_helical_domain_sf"/>
</dbReference>
<dbReference type="InterPro" id="IPR036890">
    <property type="entry name" value="HATPase_C_sf"/>
</dbReference>
<keyword evidence="3" id="KW-0597">Phosphoprotein</keyword>
<evidence type="ECO:0000256" key="4">
    <source>
        <dbReference type="ARBA" id="ARBA00022679"/>
    </source>
</evidence>
<dbReference type="InterPro" id="IPR005467">
    <property type="entry name" value="His_kinase_dom"/>
</dbReference>